<protein>
    <submittedName>
        <fullName evidence="2">DUF6525 family protein</fullName>
    </submittedName>
</protein>
<feature type="region of interest" description="Disordered" evidence="1">
    <location>
        <begin position="1"/>
        <end position="26"/>
    </location>
</feature>
<dbReference type="InterPro" id="IPR045386">
    <property type="entry name" value="DUF6525"/>
</dbReference>
<dbReference type="RefSeq" id="WP_377833786.1">
    <property type="nucleotide sequence ID" value="NZ_JBHRSK010000010.1"/>
</dbReference>
<dbReference type="Proteomes" id="UP001595443">
    <property type="component" value="Unassembled WGS sequence"/>
</dbReference>
<comment type="caution">
    <text evidence="2">The sequence shown here is derived from an EMBL/GenBank/DDBJ whole genome shotgun (WGS) entry which is preliminary data.</text>
</comment>
<accession>A0ABV7AI67</accession>
<keyword evidence="3" id="KW-1185">Reference proteome</keyword>
<organism evidence="2 3">
    <name type="scientific">Acidimangrovimonas pyrenivorans</name>
    <dbReference type="NCBI Taxonomy" id="2030798"/>
    <lineage>
        <taxon>Bacteria</taxon>
        <taxon>Pseudomonadati</taxon>
        <taxon>Pseudomonadota</taxon>
        <taxon>Alphaproteobacteria</taxon>
        <taxon>Rhodobacterales</taxon>
        <taxon>Paracoccaceae</taxon>
        <taxon>Acidimangrovimonas</taxon>
    </lineage>
</organism>
<name>A0ABV7AI67_9RHOB</name>
<gene>
    <name evidence="2" type="ORF">ACFOES_13315</name>
</gene>
<dbReference type="EMBL" id="JBHRSK010000010">
    <property type="protein sequence ID" value="MFC2969079.1"/>
    <property type="molecule type" value="Genomic_DNA"/>
</dbReference>
<reference evidence="3" key="1">
    <citation type="journal article" date="2019" name="Int. J. Syst. Evol. Microbiol.">
        <title>The Global Catalogue of Microorganisms (GCM) 10K type strain sequencing project: providing services to taxonomists for standard genome sequencing and annotation.</title>
        <authorList>
            <consortium name="The Broad Institute Genomics Platform"/>
            <consortium name="The Broad Institute Genome Sequencing Center for Infectious Disease"/>
            <person name="Wu L."/>
            <person name="Ma J."/>
        </authorList>
    </citation>
    <scope>NUCLEOTIDE SEQUENCE [LARGE SCALE GENOMIC DNA]</scope>
    <source>
        <strain evidence="3">KCTC 62192</strain>
    </source>
</reference>
<sequence length="92" mass="10062">MSGANLGATPVRKSKRHGNPMAAYDRLPPPLRAWLAQAVLPWSARSASRAWASALRRADGDPDRARVLLTEAETRQLARARAPRLGAKPRAR</sequence>
<proteinExistence type="predicted"/>
<evidence type="ECO:0000313" key="3">
    <source>
        <dbReference type="Proteomes" id="UP001595443"/>
    </source>
</evidence>
<dbReference type="Pfam" id="PF20135">
    <property type="entry name" value="DUF6525"/>
    <property type="match status" value="1"/>
</dbReference>
<evidence type="ECO:0000313" key="2">
    <source>
        <dbReference type="EMBL" id="MFC2969079.1"/>
    </source>
</evidence>
<evidence type="ECO:0000256" key="1">
    <source>
        <dbReference type="SAM" id="MobiDB-lite"/>
    </source>
</evidence>